<organism evidence="1 2">
    <name type="scientific">Ascaris lumbricoides</name>
    <name type="common">Giant roundworm</name>
    <dbReference type="NCBI Taxonomy" id="6252"/>
    <lineage>
        <taxon>Eukaryota</taxon>
        <taxon>Metazoa</taxon>
        <taxon>Ecdysozoa</taxon>
        <taxon>Nematoda</taxon>
        <taxon>Chromadorea</taxon>
        <taxon>Rhabditida</taxon>
        <taxon>Spirurina</taxon>
        <taxon>Ascaridomorpha</taxon>
        <taxon>Ascaridoidea</taxon>
        <taxon>Ascarididae</taxon>
        <taxon>Ascaris</taxon>
    </lineage>
</organism>
<dbReference type="WBParaSite" id="ALUE_0001432901-mRNA-1">
    <property type="protein sequence ID" value="ALUE_0001432901-mRNA-1"/>
    <property type="gene ID" value="ALUE_0001432901"/>
</dbReference>
<evidence type="ECO:0000313" key="2">
    <source>
        <dbReference type="WBParaSite" id="ALUE_0001432901-mRNA-1"/>
    </source>
</evidence>
<protein>
    <submittedName>
        <fullName evidence="2">Uncharacterized protein</fullName>
    </submittedName>
</protein>
<dbReference type="AlphaFoldDB" id="A0A0M3I9Z1"/>
<accession>A0A0M3I9Z1</accession>
<name>A0A0M3I9Z1_ASCLU</name>
<reference evidence="2" key="1">
    <citation type="submission" date="2017-02" db="UniProtKB">
        <authorList>
            <consortium name="WormBaseParasite"/>
        </authorList>
    </citation>
    <scope>IDENTIFICATION</scope>
</reference>
<sequence>MQHWKAKNGCQMGGLQPWVTTEGTVHHKMRLLCSEIVVAFLPAPSSFAPPTRPGPTTHHLLAARIGGDDDVTVRLNQLGT</sequence>
<evidence type="ECO:0000313" key="1">
    <source>
        <dbReference type="Proteomes" id="UP000036681"/>
    </source>
</evidence>
<dbReference type="Proteomes" id="UP000036681">
    <property type="component" value="Unplaced"/>
</dbReference>
<keyword evidence="1" id="KW-1185">Reference proteome</keyword>
<proteinExistence type="predicted"/>